<organism evidence="1 2">
    <name type="scientific">SAR86 cluster bacterium</name>
    <dbReference type="NCBI Taxonomy" id="2030880"/>
    <lineage>
        <taxon>Bacteria</taxon>
        <taxon>Pseudomonadati</taxon>
        <taxon>Pseudomonadota</taxon>
        <taxon>Gammaproteobacteria</taxon>
        <taxon>SAR86 cluster</taxon>
    </lineage>
</organism>
<reference evidence="2" key="1">
    <citation type="submission" date="2017-08" db="EMBL/GenBank/DDBJ databases">
        <title>A dynamic microbial community with high functional redundancy inhabits the cold, oxic subseafloor aquifer.</title>
        <authorList>
            <person name="Tully B.J."/>
            <person name="Wheat C.G."/>
            <person name="Glazer B.T."/>
            <person name="Huber J.A."/>
        </authorList>
    </citation>
    <scope>NUCLEOTIDE SEQUENCE [LARGE SCALE GENOMIC DNA]</scope>
</reference>
<protein>
    <submittedName>
        <fullName evidence="1">Pilus assembly protein PilY</fullName>
    </submittedName>
</protein>
<comment type="caution">
    <text evidence="1">The sequence shown here is derived from an EMBL/GenBank/DDBJ whole genome shotgun (WGS) entry which is preliminary data.</text>
</comment>
<gene>
    <name evidence="1" type="ORF">COA96_17400</name>
</gene>
<evidence type="ECO:0000313" key="1">
    <source>
        <dbReference type="EMBL" id="PCJ17778.1"/>
    </source>
</evidence>
<feature type="non-terminal residue" evidence="1">
    <location>
        <position position="1"/>
    </location>
</feature>
<name>A0A2A5AG80_9GAMM</name>
<dbReference type="AlphaFoldDB" id="A0A2A5AG80"/>
<accession>A0A2A5AG80</accession>
<proteinExistence type="predicted"/>
<dbReference type="Proteomes" id="UP000218327">
    <property type="component" value="Unassembled WGS sequence"/>
</dbReference>
<dbReference type="EMBL" id="NVVJ01000104">
    <property type="protein sequence ID" value="PCJ17778.1"/>
    <property type="molecule type" value="Genomic_DNA"/>
</dbReference>
<evidence type="ECO:0000313" key="2">
    <source>
        <dbReference type="Proteomes" id="UP000218327"/>
    </source>
</evidence>
<sequence length="119" mass="12601">ERQISGAIVRNGRVIFTTLVPSSVECEFGGTSFLMELDFRDGSALEFPAFDLNNDGEYDGDDGDASGRASDVGIMPTVSILSDGAQDIAFGSGASGDIDVIQLSVGVEAYGRQSWRQLD</sequence>